<reference evidence="3 4" key="1">
    <citation type="journal article" date="2018" name="Plant J.">
        <title>Genome sequences of Chlorella sorokiniana UTEX 1602 and Micractinium conductrix SAG 241.80: implications to maltose excretion by a green alga.</title>
        <authorList>
            <person name="Arriola M.B."/>
            <person name="Velmurugan N."/>
            <person name="Zhang Y."/>
            <person name="Plunkett M.H."/>
            <person name="Hondzo H."/>
            <person name="Barney B.M."/>
        </authorList>
    </citation>
    <scope>NUCLEOTIDE SEQUENCE [LARGE SCALE GENOMIC DNA]</scope>
    <source>
        <strain evidence="3 4">SAG 241.80</strain>
    </source>
</reference>
<evidence type="ECO:0000256" key="2">
    <source>
        <dbReference type="SAM" id="Phobius"/>
    </source>
</evidence>
<gene>
    <name evidence="3" type="ORF">C2E20_5913</name>
</gene>
<evidence type="ECO:0000313" key="3">
    <source>
        <dbReference type="EMBL" id="PSC70723.1"/>
    </source>
</evidence>
<feature type="compositionally biased region" description="Low complexity" evidence="1">
    <location>
        <begin position="228"/>
        <end position="242"/>
    </location>
</feature>
<evidence type="ECO:0000313" key="4">
    <source>
        <dbReference type="Proteomes" id="UP000239649"/>
    </source>
</evidence>
<protein>
    <submittedName>
        <fullName evidence="3">Digalactosyldiacylglycerol synthase</fullName>
    </submittedName>
</protein>
<keyword evidence="2" id="KW-0472">Membrane</keyword>
<evidence type="ECO:0000256" key="1">
    <source>
        <dbReference type="SAM" id="MobiDB-lite"/>
    </source>
</evidence>
<dbReference type="Proteomes" id="UP000239649">
    <property type="component" value="Unassembled WGS sequence"/>
</dbReference>
<proteinExistence type="predicted"/>
<dbReference type="EMBL" id="LHPF02000018">
    <property type="protein sequence ID" value="PSC70723.1"/>
    <property type="molecule type" value="Genomic_DNA"/>
</dbReference>
<keyword evidence="4" id="KW-1185">Reference proteome</keyword>
<organism evidence="3 4">
    <name type="scientific">Micractinium conductrix</name>
    <dbReference type="NCBI Taxonomy" id="554055"/>
    <lineage>
        <taxon>Eukaryota</taxon>
        <taxon>Viridiplantae</taxon>
        <taxon>Chlorophyta</taxon>
        <taxon>core chlorophytes</taxon>
        <taxon>Trebouxiophyceae</taxon>
        <taxon>Chlorellales</taxon>
        <taxon>Chlorellaceae</taxon>
        <taxon>Chlorella clade</taxon>
        <taxon>Micractinium</taxon>
    </lineage>
</organism>
<feature type="region of interest" description="Disordered" evidence="1">
    <location>
        <begin position="220"/>
        <end position="249"/>
    </location>
</feature>
<keyword evidence="2" id="KW-0812">Transmembrane</keyword>
<accession>A0A2P6V9F4</accession>
<keyword evidence="2" id="KW-1133">Transmembrane helix</keyword>
<dbReference type="AlphaFoldDB" id="A0A2P6V9F4"/>
<sequence>MSEPQLKPPQDEGSPLSALARAVATVAQGLPLDSDARKLLERVRCFPAATSFRVVMPLSGEIASFALVSSDVRGAKGAPVYWAAPEEGSLVGRVLRSGRTASAEGPGALKAADLRQLAGEGAASFLGVPVLIDVPPTGHTPGPTVAALLLAYPSSAAASSDELRQALLLAAQLTRAHGRELGGYVGRLHRALHPAQHEAWGPGFDNEYPELEMQDSPLVASPAFSEDGSGASASASGSRSGSMGQPAAAPGSAVLHPALRCVLSPTTLRFADENTERRFLRWRSSRLARVDAAALLALLVYHLASCLMPPTGACSPATLGSSLPAALTVLAPLLLLLGNRSKRWYRRHRDQLLSCTYLLLACHQALDLPAHLSADQGGLWHALSAHAEWLWCAALGVILQVQFVGQCAMLAGGVALKALVQTACAGRLARLPGSLDPAPNAASHHCMLDGLSRPLLLCVVLPCSLTYYTELSARRTFASRMSARRSTAR</sequence>
<feature type="transmembrane region" description="Helical" evidence="2">
    <location>
        <begin position="316"/>
        <end position="337"/>
    </location>
</feature>
<dbReference type="OrthoDB" id="513245at2759"/>
<name>A0A2P6V9F4_9CHLO</name>
<comment type="caution">
    <text evidence="3">The sequence shown here is derived from an EMBL/GenBank/DDBJ whole genome shotgun (WGS) entry which is preliminary data.</text>
</comment>